<dbReference type="FunCoup" id="A0A0Q9WRA9">
    <property type="interactions" value="342"/>
</dbReference>
<dbReference type="InParanoid" id="A0A0Q9WRA9"/>
<dbReference type="Gene3D" id="1.10.510.10">
    <property type="entry name" value="Transferase(Phosphotransferase) domain 1"/>
    <property type="match status" value="1"/>
</dbReference>
<dbReference type="InterPro" id="IPR011009">
    <property type="entry name" value="Kinase-like_dom_sf"/>
</dbReference>
<evidence type="ECO:0000256" key="2">
    <source>
        <dbReference type="ARBA" id="ARBA00022527"/>
    </source>
</evidence>
<dbReference type="GO" id="GO:0043123">
    <property type="term" value="P:positive regulation of canonical NF-kappaB signal transduction"/>
    <property type="evidence" value="ECO:0007669"/>
    <property type="project" value="TreeGrafter"/>
</dbReference>
<accession>A0A0Q9WRA9</accession>
<keyword evidence="10" id="KW-1185">Reference proteome</keyword>
<dbReference type="EMBL" id="CH940650">
    <property type="protein sequence ID" value="KRF83472.1"/>
    <property type="molecule type" value="Genomic_DNA"/>
</dbReference>
<dbReference type="Pfam" id="PF07714">
    <property type="entry name" value="PK_Tyr_Ser-Thr"/>
    <property type="match status" value="1"/>
</dbReference>
<dbReference type="GO" id="GO:0004709">
    <property type="term" value="F:MAP kinase kinase kinase activity"/>
    <property type="evidence" value="ECO:0007669"/>
    <property type="project" value="TreeGrafter"/>
</dbReference>
<evidence type="ECO:0000313" key="9">
    <source>
        <dbReference type="EMBL" id="KRF83472.1"/>
    </source>
</evidence>
<dbReference type="Proteomes" id="UP000008792">
    <property type="component" value="Unassembled WGS sequence"/>
</dbReference>
<dbReference type="PIRSF" id="PIRSF000654">
    <property type="entry name" value="Integrin-linked_kinase"/>
    <property type="match status" value="1"/>
</dbReference>
<dbReference type="SMR" id="A0A0Q9WRA9"/>
<keyword evidence="2" id="KW-0723">Serine/threonine-protein kinase</keyword>
<dbReference type="GO" id="GO:0007254">
    <property type="term" value="P:JNK cascade"/>
    <property type="evidence" value="ECO:0007669"/>
    <property type="project" value="TreeGrafter"/>
</dbReference>
<organism evidence="8 10">
    <name type="scientific">Drosophila virilis</name>
    <name type="common">Fruit fly</name>
    <dbReference type="NCBI Taxonomy" id="7244"/>
    <lineage>
        <taxon>Eukaryota</taxon>
        <taxon>Metazoa</taxon>
        <taxon>Ecdysozoa</taxon>
        <taxon>Arthropoda</taxon>
        <taxon>Hexapoda</taxon>
        <taxon>Insecta</taxon>
        <taxon>Pterygota</taxon>
        <taxon>Neoptera</taxon>
        <taxon>Endopterygota</taxon>
        <taxon>Diptera</taxon>
        <taxon>Brachycera</taxon>
        <taxon>Muscomorpha</taxon>
        <taxon>Ephydroidea</taxon>
        <taxon>Drosophilidae</taxon>
        <taxon>Drosophila</taxon>
    </lineage>
</organism>
<dbReference type="STRING" id="7244.A0A0Q9WRA9"/>
<evidence type="ECO:0000313" key="8">
    <source>
        <dbReference type="EMBL" id="KRF83471.1"/>
    </source>
</evidence>
<keyword evidence="5" id="KW-0418">Kinase</keyword>
<reference evidence="8 10" key="1">
    <citation type="journal article" date="2007" name="Nature">
        <title>Evolution of genes and genomes on the Drosophila phylogeny.</title>
        <authorList>
            <consortium name="Drosophila 12 Genomes Consortium"/>
            <person name="Clark A.G."/>
            <person name="Eisen M.B."/>
            <person name="Smith D.R."/>
            <person name="Bergman C.M."/>
            <person name="Oliver B."/>
            <person name="Markow T.A."/>
            <person name="Kaufman T.C."/>
            <person name="Kellis M."/>
            <person name="Gelbart W."/>
            <person name="Iyer V.N."/>
            <person name="Pollard D.A."/>
            <person name="Sackton T.B."/>
            <person name="Larracuente A.M."/>
            <person name="Singh N.D."/>
            <person name="Abad J.P."/>
            <person name="Abt D.N."/>
            <person name="Adryan B."/>
            <person name="Aguade M."/>
            <person name="Akashi H."/>
            <person name="Anderson W.W."/>
            <person name="Aquadro C.F."/>
            <person name="Ardell D.H."/>
            <person name="Arguello R."/>
            <person name="Artieri C.G."/>
            <person name="Barbash D.A."/>
            <person name="Barker D."/>
            <person name="Barsanti P."/>
            <person name="Batterham P."/>
            <person name="Batzoglou S."/>
            <person name="Begun D."/>
            <person name="Bhutkar A."/>
            <person name="Blanco E."/>
            <person name="Bosak S.A."/>
            <person name="Bradley R.K."/>
            <person name="Brand A.D."/>
            <person name="Brent M.R."/>
            <person name="Brooks A.N."/>
            <person name="Brown R.H."/>
            <person name="Butlin R.K."/>
            <person name="Caggese C."/>
            <person name="Calvi B.R."/>
            <person name="Bernardo de Carvalho A."/>
            <person name="Caspi A."/>
            <person name="Castrezana S."/>
            <person name="Celniker S.E."/>
            <person name="Chang J.L."/>
            <person name="Chapple C."/>
            <person name="Chatterji S."/>
            <person name="Chinwalla A."/>
            <person name="Civetta A."/>
            <person name="Clifton S.W."/>
            <person name="Comeron J.M."/>
            <person name="Costello J.C."/>
            <person name="Coyne J.A."/>
            <person name="Daub J."/>
            <person name="David R.G."/>
            <person name="Delcher A.L."/>
            <person name="Delehaunty K."/>
            <person name="Do C.B."/>
            <person name="Ebling H."/>
            <person name="Edwards K."/>
            <person name="Eickbush T."/>
            <person name="Evans J.D."/>
            <person name="Filipski A."/>
            <person name="Findeiss S."/>
            <person name="Freyhult E."/>
            <person name="Fulton L."/>
            <person name="Fulton R."/>
            <person name="Garcia A.C."/>
            <person name="Gardiner A."/>
            <person name="Garfield D.A."/>
            <person name="Garvin B.E."/>
            <person name="Gibson G."/>
            <person name="Gilbert D."/>
            <person name="Gnerre S."/>
            <person name="Godfrey J."/>
            <person name="Good R."/>
            <person name="Gotea V."/>
            <person name="Gravely B."/>
            <person name="Greenberg A.J."/>
            <person name="Griffiths-Jones S."/>
            <person name="Gross S."/>
            <person name="Guigo R."/>
            <person name="Gustafson E.A."/>
            <person name="Haerty W."/>
            <person name="Hahn M.W."/>
            <person name="Halligan D.L."/>
            <person name="Halpern A.L."/>
            <person name="Halter G.M."/>
            <person name="Han M.V."/>
            <person name="Heger A."/>
            <person name="Hillier L."/>
            <person name="Hinrichs A.S."/>
            <person name="Holmes I."/>
            <person name="Hoskins R.A."/>
            <person name="Hubisz M.J."/>
            <person name="Hultmark D."/>
            <person name="Huntley M.A."/>
            <person name="Jaffe D.B."/>
            <person name="Jagadeeshan S."/>
            <person name="Jeck W.R."/>
            <person name="Johnson J."/>
            <person name="Jones C.D."/>
            <person name="Jordan W.C."/>
            <person name="Karpen G.H."/>
            <person name="Kataoka E."/>
            <person name="Keightley P.D."/>
            <person name="Kheradpour P."/>
            <person name="Kirkness E.F."/>
            <person name="Koerich L.B."/>
            <person name="Kristiansen K."/>
            <person name="Kudrna D."/>
            <person name="Kulathinal R.J."/>
            <person name="Kumar S."/>
            <person name="Kwok R."/>
            <person name="Lander E."/>
            <person name="Langley C.H."/>
            <person name="Lapoint R."/>
            <person name="Lazzaro B.P."/>
            <person name="Lee S.J."/>
            <person name="Levesque L."/>
            <person name="Li R."/>
            <person name="Lin C.F."/>
            <person name="Lin M.F."/>
            <person name="Lindblad-Toh K."/>
            <person name="Llopart A."/>
            <person name="Long M."/>
            <person name="Low L."/>
            <person name="Lozovsky E."/>
            <person name="Lu J."/>
            <person name="Luo M."/>
            <person name="Machado C.A."/>
            <person name="Makalowski W."/>
            <person name="Marzo M."/>
            <person name="Matsuda M."/>
            <person name="Matzkin L."/>
            <person name="McAllister B."/>
            <person name="McBride C.S."/>
            <person name="McKernan B."/>
            <person name="McKernan K."/>
            <person name="Mendez-Lago M."/>
            <person name="Minx P."/>
            <person name="Mollenhauer M.U."/>
            <person name="Montooth K."/>
            <person name="Mount S.M."/>
            <person name="Mu X."/>
            <person name="Myers E."/>
            <person name="Negre B."/>
            <person name="Newfeld S."/>
            <person name="Nielsen R."/>
            <person name="Noor M.A."/>
            <person name="O'Grady P."/>
            <person name="Pachter L."/>
            <person name="Papaceit M."/>
            <person name="Parisi M.J."/>
            <person name="Parisi M."/>
            <person name="Parts L."/>
            <person name="Pedersen J.S."/>
            <person name="Pesole G."/>
            <person name="Phillippy A.M."/>
            <person name="Ponting C.P."/>
            <person name="Pop M."/>
            <person name="Porcelli D."/>
            <person name="Powell J.R."/>
            <person name="Prohaska S."/>
            <person name="Pruitt K."/>
            <person name="Puig M."/>
            <person name="Quesneville H."/>
            <person name="Ram K.R."/>
            <person name="Rand D."/>
            <person name="Rasmussen M.D."/>
            <person name="Reed L.K."/>
            <person name="Reenan R."/>
            <person name="Reily A."/>
            <person name="Remington K.A."/>
            <person name="Rieger T.T."/>
            <person name="Ritchie M.G."/>
            <person name="Robin C."/>
            <person name="Rogers Y.H."/>
            <person name="Rohde C."/>
            <person name="Rozas J."/>
            <person name="Rubenfield M.J."/>
            <person name="Ruiz A."/>
            <person name="Russo S."/>
            <person name="Salzberg S.L."/>
            <person name="Sanchez-Gracia A."/>
            <person name="Saranga D.J."/>
            <person name="Sato H."/>
            <person name="Schaeffer S.W."/>
            <person name="Schatz M.C."/>
            <person name="Schlenke T."/>
            <person name="Schwartz R."/>
            <person name="Segarra C."/>
            <person name="Singh R.S."/>
            <person name="Sirot L."/>
            <person name="Sirota M."/>
            <person name="Sisneros N.B."/>
            <person name="Smith C.D."/>
            <person name="Smith T.F."/>
            <person name="Spieth J."/>
            <person name="Stage D.E."/>
            <person name="Stark A."/>
            <person name="Stephan W."/>
            <person name="Strausberg R.L."/>
            <person name="Strempel S."/>
            <person name="Sturgill D."/>
            <person name="Sutton G."/>
            <person name="Sutton G.G."/>
            <person name="Tao W."/>
            <person name="Teichmann S."/>
            <person name="Tobari Y.N."/>
            <person name="Tomimura Y."/>
            <person name="Tsolas J.M."/>
            <person name="Valente V.L."/>
            <person name="Venter E."/>
            <person name="Venter J.C."/>
            <person name="Vicario S."/>
            <person name="Vieira F.G."/>
            <person name="Vilella A.J."/>
            <person name="Villasante A."/>
            <person name="Walenz B."/>
            <person name="Wang J."/>
            <person name="Wasserman M."/>
            <person name="Watts T."/>
            <person name="Wilson D."/>
            <person name="Wilson R.K."/>
            <person name="Wing R.A."/>
            <person name="Wolfner M.F."/>
            <person name="Wong A."/>
            <person name="Wong G.K."/>
            <person name="Wu C.I."/>
            <person name="Wu G."/>
            <person name="Yamamoto D."/>
            <person name="Yang H.P."/>
            <person name="Yang S.P."/>
            <person name="Yorke J.A."/>
            <person name="Yoshida K."/>
            <person name="Zdobnov E."/>
            <person name="Zhang P."/>
            <person name="Zhang Y."/>
            <person name="Zimin A.V."/>
            <person name="Baldwin J."/>
            <person name="Abdouelleil A."/>
            <person name="Abdulkadir J."/>
            <person name="Abebe A."/>
            <person name="Abera B."/>
            <person name="Abreu J."/>
            <person name="Acer S.C."/>
            <person name="Aftuck L."/>
            <person name="Alexander A."/>
            <person name="An P."/>
            <person name="Anderson E."/>
            <person name="Anderson S."/>
            <person name="Arachi H."/>
            <person name="Azer M."/>
            <person name="Bachantsang P."/>
            <person name="Barry A."/>
            <person name="Bayul T."/>
            <person name="Berlin A."/>
            <person name="Bessette D."/>
            <person name="Bloom T."/>
            <person name="Blye J."/>
            <person name="Boguslavskiy L."/>
            <person name="Bonnet C."/>
            <person name="Boukhgalter B."/>
            <person name="Bourzgui I."/>
            <person name="Brown A."/>
            <person name="Cahill P."/>
            <person name="Channer S."/>
            <person name="Cheshatsang Y."/>
            <person name="Chuda L."/>
            <person name="Citroen M."/>
            <person name="Collymore A."/>
            <person name="Cooke P."/>
            <person name="Costello M."/>
            <person name="D'Aco K."/>
            <person name="Daza R."/>
            <person name="De Haan G."/>
            <person name="DeGray S."/>
            <person name="DeMaso C."/>
            <person name="Dhargay N."/>
            <person name="Dooley K."/>
            <person name="Dooley E."/>
            <person name="Doricent M."/>
            <person name="Dorje P."/>
            <person name="Dorjee K."/>
            <person name="Dupes A."/>
            <person name="Elong R."/>
            <person name="Falk J."/>
            <person name="Farina A."/>
            <person name="Faro S."/>
            <person name="Ferguson D."/>
            <person name="Fisher S."/>
            <person name="Foley C.D."/>
            <person name="Franke A."/>
            <person name="Friedrich D."/>
            <person name="Gadbois L."/>
            <person name="Gearin G."/>
            <person name="Gearin C.R."/>
            <person name="Giannoukos G."/>
            <person name="Goode T."/>
            <person name="Graham J."/>
            <person name="Grandbois E."/>
            <person name="Grewal S."/>
            <person name="Gyaltsen K."/>
            <person name="Hafez N."/>
            <person name="Hagos B."/>
            <person name="Hall J."/>
            <person name="Henson C."/>
            <person name="Hollinger A."/>
            <person name="Honan T."/>
            <person name="Huard M.D."/>
            <person name="Hughes L."/>
            <person name="Hurhula B."/>
            <person name="Husby M.E."/>
            <person name="Kamat A."/>
            <person name="Kanga B."/>
            <person name="Kashin S."/>
            <person name="Khazanovich D."/>
            <person name="Kisner P."/>
            <person name="Lance K."/>
            <person name="Lara M."/>
            <person name="Lee W."/>
            <person name="Lennon N."/>
            <person name="Letendre F."/>
            <person name="LeVine R."/>
            <person name="Lipovsky A."/>
            <person name="Liu X."/>
            <person name="Liu J."/>
            <person name="Liu S."/>
            <person name="Lokyitsang T."/>
            <person name="Lokyitsang Y."/>
            <person name="Lubonja R."/>
            <person name="Lui A."/>
            <person name="MacDonald P."/>
            <person name="Magnisalis V."/>
            <person name="Maru K."/>
            <person name="Matthews C."/>
            <person name="McCusker W."/>
            <person name="McDonough S."/>
            <person name="Mehta T."/>
            <person name="Meldrim J."/>
            <person name="Meneus L."/>
            <person name="Mihai O."/>
            <person name="Mihalev A."/>
            <person name="Mihova T."/>
            <person name="Mittelman R."/>
            <person name="Mlenga V."/>
            <person name="Montmayeur A."/>
            <person name="Mulrain L."/>
            <person name="Navidi A."/>
            <person name="Naylor J."/>
            <person name="Negash T."/>
            <person name="Nguyen T."/>
            <person name="Nguyen N."/>
            <person name="Nicol R."/>
            <person name="Norbu C."/>
            <person name="Norbu N."/>
            <person name="Novod N."/>
            <person name="O'Neill B."/>
            <person name="Osman S."/>
            <person name="Markiewicz E."/>
            <person name="Oyono O.L."/>
            <person name="Patti C."/>
            <person name="Phunkhang P."/>
            <person name="Pierre F."/>
            <person name="Priest M."/>
            <person name="Raghuraman S."/>
            <person name="Rege F."/>
            <person name="Reyes R."/>
            <person name="Rise C."/>
            <person name="Rogov P."/>
            <person name="Ross K."/>
            <person name="Ryan E."/>
            <person name="Settipalli S."/>
            <person name="Shea T."/>
            <person name="Sherpa N."/>
            <person name="Shi L."/>
            <person name="Shih D."/>
            <person name="Sparrow T."/>
            <person name="Spaulding J."/>
            <person name="Stalker J."/>
            <person name="Stange-Thomann N."/>
            <person name="Stavropoulos S."/>
            <person name="Stone C."/>
            <person name="Strader C."/>
            <person name="Tesfaye S."/>
            <person name="Thomson T."/>
            <person name="Thoulutsang Y."/>
            <person name="Thoulutsang D."/>
            <person name="Topham K."/>
            <person name="Topping I."/>
            <person name="Tsamla T."/>
            <person name="Vassiliev H."/>
            <person name="Vo A."/>
            <person name="Wangchuk T."/>
            <person name="Wangdi T."/>
            <person name="Weiand M."/>
            <person name="Wilkinson J."/>
            <person name="Wilson A."/>
            <person name="Yadav S."/>
            <person name="Young G."/>
            <person name="Yu Q."/>
            <person name="Zembek L."/>
            <person name="Zhong D."/>
            <person name="Zimmer A."/>
            <person name="Zwirko Z."/>
            <person name="Jaffe D.B."/>
            <person name="Alvarez P."/>
            <person name="Brockman W."/>
            <person name="Butler J."/>
            <person name="Chin C."/>
            <person name="Gnerre S."/>
            <person name="Grabherr M."/>
            <person name="Kleber M."/>
            <person name="Mauceli E."/>
            <person name="MacCallum I."/>
        </authorList>
    </citation>
    <scope>NUCLEOTIDE SEQUENCE [LARGE SCALE GENOMIC DNA]</scope>
    <source>
        <strain evidence="8">TSC#15010-1051.87</strain>
        <strain evidence="10">Tucson 15010-1051.87</strain>
    </source>
</reference>
<evidence type="ECO:0000256" key="1">
    <source>
        <dbReference type="ARBA" id="ARBA00006529"/>
    </source>
</evidence>
<evidence type="ECO:0000256" key="6">
    <source>
        <dbReference type="ARBA" id="ARBA00022840"/>
    </source>
</evidence>
<keyword evidence="6" id="KW-0067">ATP-binding</keyword>
<dbReference type="InterPro" id="IPR000719">
    <property type="entry name" value="Prot_kinase_dom"/>
</dbReference>
<dbReference type="PANTHER" id="PTHR46716:SF1">
    <property type="entry name" value="MITOGEN-ACTIVATED PROTEIN KINASE KINASE KINASE 7"/>
    <property type="match status" value="1"/>
</dbReference>
<dbReference type="OrthoDB" id="10261027at2759"/>
<evidence type="ECO:0000259" key="7">
    <source>
        <dbReference type="PROSITE" id="PS50011"/>
    </source>
</evidence>
<dbReference type="PANTHER" id="PTHR46716">
    <property type="entry name" value="MITOGEN-ACTIVATED PROTEIN KINASE KINASE KINASE 7"/>
    <property type="match status" value="1"/>
</dbReference>
<reference evidence="8" key="2">
    <citation type="journal article" date="2008" name="Bioinformatics">
        <title>Assembly reconciliation.</title>
        <authorList>
            <person name="Zimin A.V."/>
            <person name="Smith D.R."/>
            <person name="Sutton G."/>
            <person name="Yorke J.A."/>
        </authorList>
    </citation>
    <scope>NUCLEOTIDE SEQUENCE</scope>
    <source>
        <strain evidence="8">TSC#15010-1051.87</strain>
    </source>
</reference>
<dbReference type="KEGG" id="dvi:6630806"/>
<name>A0A0Q9WRA9_DROVI</name>
<sequence>MNAINFDDIILGDVISNGSFIQVYKAKWLTKDVAVKKAHISSYNSIRRGTKQLFRANHENIIFLHGTSIEGPTLYLVMEYVDGGLLNSFLHTEQTKYELQHVINWALQIAKGIGYLHDQAVVHRDISPRSILLCDKHRYVKIYDFSFVRQLDTIMTSNVGDIAYMAPEVYNNEKYTEKCDIYSFAITLWEMLSRKKPFERYTDSSTICQTVETGERPSLDELQFHCPDKIQELMIGCWSPDPDKRASMKDIIVVLNVHQQVFDLSL</sequence>
<dbReference type="EMBL" id="CH940650">
    <property type="protein sequence ID" value="KRF83471.1"/>
    <property type="molecule type" value="Genomic_DNA"/>
</dbReference>
<evidence type="ECO:0000313" key="10">
    <source>
        <dbReference type="Proteomes" id="UP000008792"/>
    </source>
</evidence>
<dbReference type="GO" id="GO:0005524">
    <property type="term" value="F:ATP binding"/>
    <property type="evidence" value="ECO:0007669"/>
    <property type="project" value="UniProtKB-KW"/>
</dbReference>
<reference evidence="8" key="3">
    <citation type="submission" date="2015-11" db="EMBL/GenBank/DDBJ databases">
        <authorList>
            <consortium name="FlyBase"/>
        </authorList>
    </citation>
    <scope>NUCLEOTIDE SEQUENCE</scope>
    <source>
        <strain evidence="8">TSC#15010-1051.87</strain>
    </source>
</reference>
<proteinExistence type="inferred from homology"/>
<dbReference type="PROSITE" id="PS50011">
    <property type="entry name" value="PROTEIN_KINASE_DOM"/>
    <property type="match status" value="1"/>
</dbReference>
<protein>
    <submittedName>
        <fullName evidence="8">Uncharacterized protein, isoform B</fullName>
    </submittedName>
    <submittedName>
        <fullName evidence="9">Uncharacterized protein, isoform C</fullName>
    </submittedName>
</protein>
<dbReference type="AlphaFoldDB" id="A0A0Q9WRA9"/>
<dbReference type="InterPro" id="IPR001245">
    <property type="entry name" value="Ser-Thr/Tyr_kinase_cat_dom"/>
</dbReference>
<keyword evidence="3" id="KW-0808">Transferase</keyword>
<evidence type="ECO:0000256" key="5">
    <source>
        <dbReference type="ARBA" id="ARBA00022777"/>
    </source>
</evidence>
<dbReference type="SUPFAM" id="SSF56112">
    <property type="entry name" value="Protein kinase-like (PK-like)"/>
    <property type="match status" value="1"/>
</dbReference>
<dbReference type="GO" id="GO:0006955">
    <property type="term" value="P:immune response"/>
    <property type="evidence" value="ECO:0007669"/>
    <property type="project" value="TreeGrafter"/>
</dbReference>
<dbReference type="PRINTS" id="PR00109">
    <property type="entry name" value="TYRKINASE"/>
</dbReference>
<keyword evidence="4" id="KW-0547">Nucleotide-binding</keyword>
<gene>
    <name evidence="8" type="primary">Dvir\GJ22892</name>
    <name evidence="8" type="ORF">Dvir_GJ22892</name>
</gene>
<evidence type="ECO:0000256" key="3">
    <source>
        <dbReference type="ARBA" id="ARBA00022679"/>
    </source>
</evidence>
<dbReference type="Gene3D" id="3.30.200.20">
    <property type="entry name" value="Phosphorylase Kinase, domain 1"/>
    <property type="match status" value="1"/>
</dbReference>
<evidence type="ECO:0000256" key="4">
    <source>
        <dbReference type="ARBA" id="ARBA00022741"/>
    </source>
</evidence>
<feature type="domain" description="Protein kinase" evidence="7">
    <location>
        <begin position="9"/>
        <end position="261"/>
    </location>
</feature>
<comment type="similarity">
    <text evidence="1">Belongs to the protein kinase superfamily. STE Ser/Thr protein kinase family. MAP kinase kinase kinase subfamily.</text>
</comment>